<dbReference type="AlphaFoldDB" id="A0A9K3GG91"/>
<evidence type="ECO:0000313" key="2">
    <source>
        <dbReference type="Proteomes" id="UP000265618"/>
    </source>
</evidence>
<reference evidence="1 2" key="1">
    <citation type="journal article" date="2018" name="PLoS ONE">
        <title>The draft genome of Kipferlia bialata reveals reductive genome evolution in fornicate parasites.</title>
        <authorList>
            <person name="Tanifuji G."/>
            <person name="Takabayashi S."/>
            <person name="Kume K."/>
            <person name="Takagi M."/>
            <person name="Nakayama T."/>
            <person name="Kamikawa R."/>
            <person name="Inagaki Y."/>
            <person name="Hashimoto T."/>
        </authorList>
    </citation>
    <scope>NUCLEOTIDE SEQUENCE [LARGE SCALE GENOMIC DNA]</scope>
    <source>
        <strain evidence="1">NY0173</strain>
    </source>
</reference>
<organism evidence="1 2">
    <name type="scientific">Kipferlia bialata</name>
    <dbReference type="NCBI Taxonomy" id="797122"/>
    <lineage>
        <taxon>Eukaryota</taxon>
        <taxon>Metamonada</taxon>
        <taxon>Carpediemonas-like organisms</taxon>
        <taxon>Kipferlia</taxon>
    </lineage>
</organism>
<sequence length="41" mass="4767">PDSYNGVAKQRITVISVKDLDFVRSAKKNLEQIERYLKQES</sequence>
<dbReference type="EMBL" id="BDIP01000491">
    <property type="protein sequence ID" value="GIQ81778.1"/>
    <property type="molecule type" value="Genomic_DNA"/>
</dbReference>
<dbReference type="Proteomes" id="UP000265618">
    <property type="component" value="Unassembled WGS sequence"/>
</dbReference>
<comment type="caution">
    <text evidence="1">The sequence shown here is derived from an EMBL/GenBank/DDBJ whole genome shotgun (WGS) entry which is preliminary data.</text>
</comment>
<protein>
    <submittedName>
        <fullName evidence="1">Uncharacterized protein</fullName>
    </submittedName>
</protein>
<proteinExistence type="predicted"/>
<name>A0A9K3GG91_9EUKA</name>
<evidence type="ECO:0000313" key="1">
    <source>
        <dbReference type="EMBL" id="GIQ81778.1"/>
    </source>
</evidence>
<keyword evidence="2" id="KW-1185">Reference proteome</keyword>
<gene>
    <name evidence="1" type="ORF">KIPB_002792</name>
</gene>
<accession>A0A9K3GG91</accession>
<feature type="non-terminal residue" evidence="1">
    <location>
        <position position="1"/>
    </location>
</feature>